<dbReference type="Proteomes" id="UP000325433">
    <property type="component" value="Unassembled WGS sequence"/>
</dbReference>
<keyword evidence="3" id="KW-1185">Reference proteome</keyword>
<organism evidence="2 3">
    <name type="scientific">Aspergillus transmontanensis</name>
    <dbReference type="NCBI Taxonomy" id="1034304"/>
    <lineage>
        <taxon>Eukaryota</taxon>
        <taxon>Fungi</taxon>
        <taxon>Dikarya</taxon>
        <taxon>Ascomycota</taxon>
        <taxon>Pezizomycotina</taxon>
        <taxon>Eurotiomycetes</taxon>
        <taxon>Eurotiomycetidae</taxon>
        <taxon>Eurotiales</taxon>
        <taxon>Aspergillaceae</taxon>
        <taxon>Aspergillus</taxon>
        <taxon>Aspergillus subgen. Circumdati</taxon>
    </lineage>
</organism>
<keyword evidence="1" id="KW-0472">Membrane</keyword>
<evidence type="ECO:0000313" key="2">
    <source>
        <dbReference type="EMBL" id="KAE8320161.1"/>
    </source>
</evidence>
<name>A0A5N6WH19_9EURO</name>
<dbReference type="AlphaFoldDB" id="A0A5N6WH19"/>
<keyword evidence="1" id="KW-1133">Transmembrane helix</keyword>
<accession>A0A5N6WH19</accession>
<evidence type="ECO:0000313" key="3">
    <source>
        <dbReference type="Proteomes" id="UP000325433"/>
    </source>
</evidence>
<gene>
    <name evidence="2" type="ORF">BDV41DRAFT_516836</name>
</gene>
<proteinExistence type="predicted"/>
<reference evidence="3" key="1">
    <citation type="submission" date="2019-04" db="EMBL/GenBank/DDBJ databases">
        <title>Friends and foes A comparative genomics studyof 23 Aspergillus species from section Flavi.</title>
        <authorList>
            <consortium name="DOE Joint Genome Institute"/>
            <person name="Kjaerbolling I."/>
            <person name="Vesth T."/>
            <person name="Frisvad J.C."/>
            <person name="Nybo J.L."/>
            <person name="Theobald S."/>
            <person name="Kildgaard S."/>
            <person name="Isbrandt T."/>
            <person name="Kuo A."/>
            <person name="Sato A."/>
            <person name="Lyhne E.K."/>
            <person name="Kogle M.E."/>
            <person name="Wiebenga A."/>
            <person name="Kun R.S."/>
            <person name="Lubbers R.J."/>
            <person name="Makela M.R."/>
            <person name="Barry K."/>
            <person name="Chovatia M."/>
            <person name="Clum A."/>
            <person name="Daum C."/>
            <person name="Haridas S."/>
            <person name="He G."/>
            <person name="LaButti K."/>
            <person name="Lipzen A."/>
            <person name="Mondo S."/>
            <person name="Riley R."/>
            <person name="Salamov A."/>
            <person name="Simmons B.A."/>
            <person name="Magnuson J.K."/>
            <person name="Henrissat B."/>
            <person name="Mortensen U.H."/>
            <person name="Larsen T.O."/>
            <person name="Devries R.P."/>
            <person name="Grigoriev I.V."/>
            <person name="Machida M."/>
            <person name="Baker S.E."/>
            <person name="Andersen M.R."/>
        </authorList>
    </citation>
    <scope>NUCLEOTIDE SEQUENCE [LARGE SCALE GENOMIC DNA]</scope>
    <source>
        <strain evidence="3">CBS 130015</strain>
    </source>
</reference>
<sequence>MGSGCLILSIMYEVTTGLYIFFFRVYCHVAYLKRRMSCSLYSVIAYIVISFLISRC</sequence>
<dbReference type="EMBL" id="ML738292">
    <property type="protein sequence ID" value="KAE8320161.1"/>
    <property type="molecule type" value="Genomic_DNA"/>
</dbReference>
<feature type="transmembrane region" description="Helical" evidence="1">
    <location>
        <begin position="6"/>
        <end position="26"/>
    </location>
</feature>
<keyword evidence="1" id="KW-0812">Transmembrane</keyword>
<protein>
    <submittedName>
        <fullName evidence="2">Uncharacterized protein</fullName>
    </submittedName>
</protein>
<feature type="non-terminal residue" evidence="2">
    <location>
        <position position="56"/>
    </location>
</feature>
<evidence type="ECO:0000256" key="1">
    <source>
        <dbReference type="SAM" id="Phobius"/>
    </source>
</evidence>
<feature type="transmembrane region" description="Helical" evidence="1">
    <location>
        <begin position="38"/>
        <end position="54"/>
    </location>
</feature>